<proteinExistence type="predicted"/>
<evidence type="ECO:0000256" key="1">
    <source>
        <dbReference type="SAM" id="MobiDB-lite"/>
    </source>
</evidence>
<organism evidence="2 3">
    <name type="scientific">Morella rubra</name>
    <name type="common">Chinese bayberry</name>
    <dbReference type="NCBI Taxonomy" id="262757"/>
    <lineage>
        <taxon>Eukaryota</taxon>
        <taxon>Viridiplantae</taxon>
        <taxon>Streptophyta</taxon>
        <taxon>Embryophyta</taxon>
        <taxon>Tracheophyta</taxon>
        <taxon>Spermatophyta</taxon>
        <taxon>Magnoliopsida</taxon>
        <taxon>eudicotyledons</taxon>
        <taxon>Gunneridae</taxon>
        <taxon>Pentapetalae</taxon>
        <taxon>rosids</taxon>
        <taxon>fabids</taxon>
        <taxon>Fagales</taxon>
        <taxon>Myricaceae</taxon>
        <taxon>Morella</taxon>
    </lineage>
</organism>
<dbReference type="Proteomes" id="UP000516437">
    <property type="component" value="Chromosome 2"/>
</dbReference>
<sequence>MALPATHAVIPPTKHSSREAYGIYNRVEMDVHVSVEHPWEFEIPTPEKGFQEEDELHDGVEVDTDIHPDLLPYDFDFLPVEKPKLLVQSDSPQKEKQISVDPISLKGSSMRKSSLGQMLLPPLLQPARTKFLSCSLPNSASSSPRFSSKKKLRDAAKAFTSKVSNLALQQSAAEDYLTSQQEIRLRRSKSCCEGRTRVSTDDLDLWLTKQDVSEYDNRYYANFFNTEATRDVNRNARSSDASDKEFKCGACLFLPGFSKGKQVRARKEEAESQYAISKRASLEKFECGSWASAAGTQDSEGDSKNLYFDLPLELIRTSVSDEHSPVTAAFIFDNDPKGILKNRSMRATAKKLDESPRHVRFSTSTPASHTVSPASCITPRLRKAREDFNTLLEAQGV</sequence>
<reference evidence="2 3" key="1">
    <citation type="journal article" date="2019" name="Plant Biotechnol. J.">
        <title>The red bayberry genome and genetic basis of sex determination.</title>
        <authorList>
            <person name="Jia H.M."/>
            <person name="Jia H.J."/>
            <person name="Cai Q.L."/>
            <person name="Wang Y."/>
            <person name="Zhao H.B."/>
            <person name="Yang W.F."/>
            <person name="Wang G.Y."/>
            <person name="Li Y.H."/>
            <person name="Zhan D.L."/>
            <person name="Shen Y.T."/>
            <person name="Niu Q.F."/>
            <person name="Chang L."/>
            <person name="Qiu J."/>
            <person name="Zhao L."/>
            <person name="Xie H.B."/>
            <person name="Fu W.Y."/>
            <person name="Jin J."/>
            <person name="Li X.W."/>
            <person name="Jiao Y."/>
            <person name="Zhou C.C."/>
            <person name="Tu T."/>
            <person name="Chai C.Y."/>
            <person name="Gao J.L."/>
            <person name="Fan L.J."/>
            <person name="van de Weg E."/>
            <person name="Wang J.Y."/>
            <person name="Gao Z.S."/>
        </authorList>
    </citation>
    <scope>NUCLEOTIDE SEQUENCE [LARGE SCALE GENOMIC DNA]</scope>
    <source>
        <tissue evidence="2">Leaves</tissue>
    </source>
</reference>
<comment type="caution">
    <text evidence="2">The sequence shown here is derived from an EMBL/GenBank/DDBJ whole genome shotgun (WGS) entry which is preliminary data.</text>
</comment>
<dbReference type="PANTHER" id="PTHR33672">
    <property type="entry name" value="YCF3-INTERACTING PROTEIN 1, CHLOROPLASTIC"/>
    <property type="match status" value="1"/>
</dbReference>
<dbReference type="GO" id="GO:0009535">
    <property type="term" value="C:chloroplast thylakoid membrane"/>
    <property type="evidence" value="ECO:0007669"/>
    <property type="project" value="InterPro"/>
</dbReference>
<gene>
    <name evidence="2" type="ORF">CJ030_MR2G006846</name>
</gene>
<dbReference type="PANTHER" id="PTHR33672:SF24">
    <property type="entry name" value="OS01G0798600 PROTEIN"/>
    <property type="match status" value="1"/>
</dbReference>
<dbReference type="GO" id="GO:0080183">
    <property type="term" value="P:response to photooxidative stress"/>
    <property type="evidence" value="ECO:0007669"/>
    <property type="project" value="InterPro"/>
</dbReference>
<feature type="region of interest" description="Disordered" evidence="1">
    <location>
        <begin position="354"/>
        <end position="373"/>
    </location>
</feature>
<name>A0A6A1WD13_9ROSI</name>
<dbReference type="InterPro" id="IPR040340">
    <property type="entry name" value="CEST/Y3IP1"/>
</dbReference>
<accession>A0A6A1WD13</accession>
<dbReference type="EMBL" id="RXIC02000020">
    <property type="protein sequence ID" value="KAB1221598.1"/>
    <property type="molecule type" value="Genomic_DNA"/>
</dbReference>
<evidence type="ECO:0000313" key="3">
    <source>
        <dbReference type="Proteomes" id="UP000516437"/>
    </source>
</evidence>
<feature type="compositionally biased region" description="Polar residues" evidence="1">
    <location>
        <begin position="361"/>
        <end position="373"/>
    </location>
</feature>
<keyword evidence="3" id="KW-1185">Reference proteome</keyword>
<dbReference type="OrthoDB" id="1880037at2759"/>
<dbReference type="AlphaFoldDB" id="A0A6A1WD13"/>
<dbReference type="GO" id="GO:0048564">
    <property type="term" value="P:photosystem I assembly"/>
    <property type="evidence" value="ECO:0007669"/>
    <property type="project" value="InterPro"/>
</dbReference>
<evidence type="ECO:0000313" key="2">
    <source>
        <dbReference type="EMBL" id="KAB1221598.1"/>
    </source>
</evidence>
<protein>
    <submittedName>
        <fullName evidence="2">Uncharacterized protein</fullName>
    </submittedName>
</protein>